<dbReference type="AlphaFoldDB" id="A0A6C0AI53"/>
<proteinExistence type="predicted"/>
<accession>A0A6C0AI53</accession>
<evidence type="ECO:0000313" key="1">
    <source>
        <dbReference type="EMBL" id="QHS79021.1"/>
    </source>
</evidence>
<protein>
    <submittedName>
        <fullName evidence="1">Uncharacterized protein</fullName>
    </submittedName>
</protein>
<name>A0A6C0AI53_9ZZZZ</name>
<sequence>MEPEEIIVNLNVIRQIKKGQKVSTRGEFLDIETPYLVPECIRRWRRQENRNDMINCLNKVINSAIHLYRTDSSILPYIEKAVSGIDNLKQTYSMCHQTCARLDMILDKIAKIIPESEPEKTETFWGNEDEC</sequence>
<organism evidence="1">
    <name type="scientific">viral metagenome</name>
    <dbReference type="NCBI Taxonomy" id="1070528"/>
    <lineage>
        <taxon>unclassified sequences</taxon>
        <taxon>metagenomes</taxon>
        <taxon>organismal metagenomes</taxon>
    </lineage>
</organism>
<dbReference type="EMBL" id="MN740625">
    <property type="protein sequence ID" value="QHS79021.1"/>
    <property type="molecule type" value="Genomic_DNA"/>
</dbReference>
<reference evidence="1" key="1">
    <citation type="journal article" date="2020" name="Nature">
        <title>Giant virus diversity and host interactions through global metagenomics.</title>
        <authorList>
            <person name="Schulz F."/>
            <person name="Roux S."/>
            <person name="Paez-Espino D."/>
            <person name="Jungbluth S."/>
            <person name="Walsh D.A."/>
            <person name="Denef V.J."/>
            <person name="McMahon K.D."/>
            <person name="Konstantinidis K.T."/>
            <person name="Eloe-Fadrosh E.A."/>
            <person name="Kyrpides N.C."/>
            <person name="Woyke T."/>
        </authorList>
    </citation>
    <scope>NUCLEOTIDE SEQUENCE</scope>
    <source>
        <strain evidence="1">GVMAG-S-1035118-87</strain>
    </source>
</reference>